<organism evidence="1 2">
    <name type="scientific">Lojkania enalia</name>
    <dbReference type="NCBI Taxonomy" id="147567"/>
    <lineage>
        <taxon>Eukaryota</taxon>
        <taxon>Fungi</taxon>
        <taxon>Dikarya</taxon>
        <taxon>Ascomycota</taxon>
        <taxon>Pezizomycotina</taxon>
        <taxon>Dothideomycetes</taxon>
        <taxon>Pleosporomycetidae</taxon>
        <taxon>Pleosporales</taxon>
        <taxon>Pleosporales incertae sedis</taxon>
        <taxon>Lojkania</taxon>
    </lineage>
</organism>
<name>A0A9P4K3N7_9PLEO</name>
<proteinExistence type="predicted"/>
<gene>
    <name evidence="1" type="ORF">CC78DRAFT_319658</name>
</gene>
<dbReference type="AlphaFoldDB" id="A0A9P4K3N7"/>
<dbReference type="EMBL" id="ML986641">
    <property type="protein sequence ID" value="KAF2262359.1"/>
    <property type="molecule type" value="Genomic_DNA"/>
</dbReference>
<sequence length="77" mass="9042">MLRGVWGIFQTCMCVPALNITLAAACMLLQSLDQTIMWLCWLEEFQFHAWLIINPFLELDRCEQRLEGFTFDLTRKG</sequence>
<dbReference type="PROSITE" id="PS51257">
    <property type="entry name" value="PROKAR_LIPOPROTEIN"/>
    <property type="match status" value="1"/>
</dbReference>
<evidence type="ECO:0000313" key="2">
    <source>
        <dbReference type="Proteomes" id="UP000800093"/>
    </source>
</evidence>
<evidence type="ECO:0000313" key="1">
    <source>
        <dbReference type="EMBL" id="KAF2262359.1"/>
    </source>
</evidence>
<comment type="caution">
    <text evidence="1">The sequence shown here is derived from an EMBL/GenBank/DDBJ whole genome shotgun (WGS) entry which is preliminary data.</text>
</comment>
<accession>A0A9P4K3N7</accession>
<reference evidence="2" key="1">
    <citation type="journal article" date="2020" name="Stud. Mycol.">
        <title>101 Dothideomycetes genomes: A test case for predicting lifestyles and emergence of pathogens.</title>
        <authorList>
            <person name="Haridas S."/>
            <person name="Albert R."/>
            <person name="Binder M."/>
            <person name="Bloem J."/>
            <person name="LaButti K."/>
            <person name="Salamov A."/>
            <person name="Andreopoulos B."/>
            <person name="Baker S."/>
            <person name="Barry K."/>
            <person name="Bills G."/>
            <person name="Bluhm B."/>
            <person name="Cannon C."/>
            <person name="Castanera R."/>
            <person name="Culley D."/>
            <person name="Daum C."/>
            <person name="Ezra D."/>
            <person name="Gonzalez J."/>
            <person name="Henrissat B."/>
            <person name="Kuo A."/>
            <person name="Liang C."/>
            <person name="Lipzen A."/>
            <person name="Lutzoni F."/>
            <person name="Magnuson J."/>
            <person name="Mondo S."/>
            <person name="Nolan M."/>
            <person name="Ohm R."/>
            <person name="Pangilinan J."/>
            <person name="Park H.-J."/>
            <person name="Ramirez L."/>
            <person name="Alfaro M."/>
            <person name="Sun H."/>
            <person name="Tritt A."/>
            <person name="Yoshinaga Y."/>
            <person name="Zwiers L.-H."/>
            <person name="Turgeon B."/>
            <person name="Goodwin S."/>
            <person name="Spatafora J."/>
            <person name="Crous P."/>
            <person name="Grigoriev I."/>
        </authorList>
    </citation>
    <scope>NUCLEOTIDE SEQUENCE [LARGE SCALE GENOMIC DNA]</scope>
    <source>
        <strain evidence="2">CBS 304.66</strain>
    </source>
</reference>
<protein>
    <submittedName>
        <fullName evidence="1">Uncharacterized protein</fullName>
    </submittedName>
</protein>
<keyword evidence="2" id="KW-1185">Reference proteome</keyword>
<dbReference type="Proteomes" id="UP000800093">
    <property type="component" value="Unassembled WGS sequence"/>
</dbReference>